<keyword evidence="4" id="KW-1185">Reference proteome</keyword>
<feature type="compositionally biased region" description="Low complexity" evidence="1">
    <location>
        <begin position="121"/>
        <end position="139"/>
    </location>
</feature>
<reference evidence="3 4" key="1">
    <citation type="journal article" date="2021" name="Elife">
        <title>Chloroplast acquisition without the gene transfer in kleptoplastic sea slugs, Plakobranchus ocellatus.</title>
        <authorList>
            <person name="Maeda T."/>
            <person name="Takahashi S."/>
            <person name="Yoshida T."/>
            <person name="Shimamura S."/>
            <person name="Takaki Y."/>
            <person name="Nagai Y."/>
            <person name="Toyoda A."/>
            <person name="Suzuki Y."/>
            <person name="Arimoto A."/>
            <person name="Ishii H."/>
            <person name="Satoh N."/>
            <person name="Nishiyama T."/>
            <person name="Hasebe M."/>
            <person name="Maruyama T."/>
            <person name="Minagawa J."/>
            <person name="Obokata J."/>
            <person name="Shigenobu S."/>
        </authorList>
    </citation>
    <scope>NUCLEOTIDE SEQUENCE [LARGE SCALE GENOMIC DNA]</scope>
</reference>
<dbReference type="PROSITE" id="PS51257">
    <property type="entry name" value="PROKAR_LIPOPROTEIN"/>
    <property type="match status" value="1"/>
</dbReference>
<feature type="chain" id="PRO_5043562412" description="Secreted protein" evidence="2">
    <location>
        <begin position="27"/>
        <end position="172"/>
    </location>
</feature>
<gene>
    <name evidence="3" type="ORF">PoB_005735700</name>
</gene>
<evidence type="ECO:0008006" key="5">
    <source>
        <dbReference type="Google" id="ProtNLM"/>
    </source>
</evidence>
<evidence type="ECO:0000256" key="2">
    <source>
        <dbReference type="SAM" id="SignalP"/>
    </source>
</evidence>
<evidence type="ECO:0000256" key="1">
    <source>
        <dbReference type="SAM" id="MobiDB-lite"/>
    </source>
</evidence>
<dbReference type="AlphaFoldDB" id="A0AAV4CGZ7"/>
<comment type="caution">
    <text evidence="3">The sequence shown here is derived from an EMBL/GenBank/DDBJ whole genome shotgun (WGS) entry which is preliminary data.</text>
</comment>
<keyword evidence="2" id="KW-0732">Signal</keyword>
<feature type="signal peptide" evidence="2">
    <location>
        <begin position="1"/>
        <end position="26"/>
    </location>
</feature>
<protein>
    <recommendedName>
        <fullName evidence="5">Secreted protein</fullName>
    </recommendedName>
</protein>
<accession>A0AAV4CGZ7</accession>
<dbReference type="EMBL" id="BLXT01006265">
    <property type="protein sequence ID" value="GFO30852.1"/>
    <property type="molecule type" value="Genomic_DNA"/>
</dbReference>
<dbReference type="Proteomes" id="UP000735302">
    <property type="component" value="Unassembled WGS sequence"/>
</dbReference>
<sequence length="172" mass="18536">MFGSRKTTFPAFALLACLVVIVPCQGARLPRFLCDFYRSLFVDLGCVRRESGLCRIINNLMTDELFGIPACDYFPCSGYGRNAGRCRNQRRCRRSNPNGICNRGLLSYFPLTFTDRQSTDGSSSSSSSGSSSSSSGSSGSFAVDNVGNIGSFAIDKLPVDFADNDGGKDDGQ</sequence>
<feature type="region of interest" description="Disordered" evidence="1">
    <location>
        <begin position="117"/>
        <end position="139"/>
    </location>
</feature>
<evidence type="ECO:0000313" key="4">
    <source>
        <dbReference type="Proteomes" id="UP000735302"/>
    </source>
</evidence>
<proteinExistence type="predicted"/>
<evidence type="ECO:0000313" key="3">
    <source>
        <dbReference type="EMBL" id="GFO30852.1"/>
    </source>
</evidence>
<name>A0AAV4CGZ7_9GAST</name>
<organism evidence="3 4">
    <name type="scientific">Plakobranchus ocellatus</name>
    <dbReference type="NCBI Taxonomy" id="259542"/>
    <lineage>
        <taxon>Eukaryota</taxon>
        <taxon>Metazoa</taxon>
        <taxon>Spiralia</taxon>
        <taxon>Lophotrochozoa</taxon>
        <taxon>Mollusca</taxon>
        <taxon>Gastropoda</taxon>
        <taxon>Heterobranchia</taxon>
        <taxon>Euthyneura</taxon>
        <taxon>Panpulmonata</taxon>
        <taxon>Sacoglossa</taxon>
        <taxon>Placobranchoidea</taxon>
        <taxon>Plakobranchidae</taxon>
        <taxon>Plakobranchus</taxon>
    </lineage>
</organism>